<dbReference type="GO" id="GO:0003824">
    <property type="term" value="F:catalytic activity"/>
    <property type="evidence" value="ECO:0007669"/>
    <property type="project" value="InterPro"/>
</dbReference>
<gene>
    <name evidence="2" type="ORF">E0H45_30700</name>
</gene>
<dbReference type="Gene3D" id="3.30.559.30">
    <property type="entry name" value="Nonribosomal peptide synthetase, condensation domain"/>
    <property type="match status" value="1"/>
</dbReference>
<dbReference type="PANTHER" id="PTHR45527:SF1">
    <property type="entry name" value="FATTY ACID SYNTHASE"/>
    <property type="match status" value="1"/>
</dbReference>
<keyword evidence="3" id="KW-1185">Reference proteome</keyword>
<dbReference type="AlphaFoldDB" id="A0A4R0H6C8"/>
<protein>
    <recommendedName>
        <fullName evidence="1">Condensation domain-containing protein</fullName>
    </recommendedName>
</protein>
<dbReference type="InterPro" id="IPR023213">
    <property type="entry name" value="CAT-like_dom_sf"/>
</dbReference>
<comment type="caution">
    <text evidence="2">The sequence shown here is derived from an EMBL/GenBank/DDBJ whole genome shotgun (WGS) entry which is preliminary data.</text>
</comment>
<proteinExistence type="predicted"/>
<evidence type="ECO:0000313" key="2">
    <source>
        <dbReference type="EMBL" id="TCC06297.1"/>
    </source>
</evidence>
<dbReference type="Pfam" id="PF00668">
    <property type="entry name" value="Condensation"/>
    <property type="match status" value="1"/>
</dbReference>
<dbReference type="Gene3D" id="3.30.559.10">
    <property type="entry name" value="Chloramphenicol acetyltransferase-like domain"/>
    <property type="match status" value="1"/>
</dbReference>
<dbReference type="EMBL" id="SJJZ01000003">
    <property type="protein sequence ID" value="TCC06297.1"/>
    <property type="molecule type" value="Genomic_DNA"/>
</dbReference>
<dbReference type="GO" id="GO:0043041">
    <property type="term" value="P:amino acid activation for nonribosomal peptide biosynthetic process"/>
    <property type="evidence" value="ECO:0007669"/>
    <property type="project" value="TreeGrafter"/>
</dbReference>
<dbReference type="SUPFAM" id="SSF52777">
    <property type="entry name" value="CoA-dependent acyltransferases"/>
    <property type="match status" value="2"/>
</dbReference>
<organism evidence="2 3">
    <name type="scientific">Kribbella soli</name>
    <dbReference type="NCBI Taxonomy" id="1124743"/>
    <lineage>
        <taxon>Bacteria</taxon>
        <taxon>Bacillati</taxon>
        <taxon>Actinomycetota</taxon>
        <taxon>Actinomycetes</taxon>
        <taxon>Propionibacteriales</taxon>
        <taxon>Kribbellaceae</taxon>
        <taxon>Kribbella</taxon>
    </lineage>
</organism>
<dbReference type="OrthoDB" id="2378856at2"/>
<dbReference type="GO" id="GO:0008610">
    <property type="term" value="P:lipid biosynthetic process"/>
    <property type="evidence" value="ECO:0007669"/>
    <property type="project" value="UniProtKB-ARBA"/>
</dbReference>
<dbReference type="Proteomes" id="UP000292346">
    <property type="component" value="Unassembled WGS sequence"/>
</dbReference>
<dbReference type="GO" id="GO:0031177">
    <property type="term" value="F:phosphopantetheine binding"/>
    <property type="evidence" value="ECO:0007669"/>
    <property type="project" value="TreeGrafter"/>
</dbReference>
<dbReference type="GO" id="GO:0044550">
    <property type="term" value="P:secondary metabolite biosynthetic process"/>
    <property type="evidence" value="ECO:0007669"/>
    <property type="project" value="TreeGrafter"/>
</dbReference>
<reference evidence="2 3" key="1">
    <citation type="submission" date="2019-02" db="EMBL/GenBank/DDBJ databases">
        <title>Kribbella capetownensis sp. nov. and Kribbella speibonae sp. nov., isolated from soil.</title>
        <authorList>
            <person name="Curtis S.M."/>
            <person name="Norton I."/>
            <person name="Everest G.J."/>
            <person name="Meyers P.R."/>
        </authorList>
    </citation>
    <scope>NUCLEOTIDE SEQUENCE [LARGE SCALE GENOMIC DNA]</scope>
    <source>
        <strain evidence="2 3">KCTC 29219</strain>
    </source>
</reference>
<sequence>MATELMERLLALPADERREILHRSRNPRSEQVAVVERPNRFRALPTQQAQWFLWRLAPANAAHHVPMCHDVRGPLDLKILGQSLEYVVARHEMLRTRFDVDGTDLFQVVGEPGPVEIGYDVVGDRAAAFDLLSRQADLPFDLSSGPLFRVHVCRYAPQRYLLLFAFHHIAIDEHGSAVLEAELGQVYNAITATGELPALSPLRAQCGDVAERITPEHLDEGVRYWADALAGGVPVSLPTDRPAGARLVLPGAVLRQPFPPGAAEALRSSAAAGGVTRFAAVAAAFARFLGRYSEASDIVFGTPVSCREQEGADGLIGYFLNSLPVRLPADADLPYGEAVTVAQHTLNQGLRRRDVPFARMVEAVGGARGPFDNPLFDTMLTYLPVESVGRSLSLSNSLVIESVELPLSGGVPYVSFTVLDRGDELELAVRYPVDQYDETTMRGYAVEYAELLAELCGVQHQTQDPPTDRTESR</sequence>
<dbReference type="GO" id="GO:0005737">
    <property type="term" value="C:cytoplasm"/>
    <property type="evidence" value="ECO:0007669"/>
    <property type="project" value="TreeGrafter"/>
</dbReference>
<accession>A0A4R0H6C8</accession>
<evidence type="ECO:0000313" key="3">
    <source>
        <dbReference type="Proteomes" id="UP000292346"/>
    </source>
</evidence>
<dbReference type="InterPro" id="IPR001242">
    <property type="entry name" value="Condensation_dom"/>
</dbReference>
<dbReference type="RefSeq" id="WP_131343643.1">
    <property type="nucleotide sequence ID" value="NZ_SJJZ01000003.1"/>
</dbReference>
<feature type="domain" description="Condensation" evidence="1">
    <location>
        <begin position="44"/>
        <end position="456"/>
    </location>
</feature>
<dbReference type="PANTHER" id="PTHR45527">
    <property type="entry name" value="NONRIBOSOMAL PEPTIDE SYNTHETASE"/>
    <property type="match status" value="1"/>
</dbReference>
<evidence type="ECO:0000259" key="1">
    <source>
        <dbReference type="Pfam" id="PF00668"/>
    </source>
</evidence>
<name>A0A4R0H6C8_9ACTN</name>